<dbReference type="InterPro" id="IPR036291">
    <property type="entry name" value="NAD(P)-bd_dom_sf"/>
</dbReference>
<dbReference type="InterPro" id="IPR029058">
    <property type="entry name" value="AB_hydrolase_fold"/>
</dbReference>
<dbReference type="SUPFAM" id="SSF53474">
    <property type="entry name" value="alpha/beta-Hydrolases"/>
    <property type="match status" value="1"/>
</dbReference>
<dbReference type="Gene3D" id="3.90.180.10">
    <property type="entry name" value="Medium-chain alcohol dehydrogenases, catalytic domain"/>
    <property type="match status" value="1"/>
</dbReference>
<dbReference type="Pfam" id="PF00107">
    <property type="entry name" value="ADH_zinc_N"/>
    <property type="match status" value="1"/>
</dbReference>
<dbReference type="GO" id="GO:0004315">
    <property type="term" value="F:3-oxoacyl-[acyl-carrier-protein] synthase activity"/>
    <property type="evidence" value="ECO:0007669"/>
    <property type="project" value="InterPro"/>
</dbReference>
<feature type="active site" description="Proton donor; for dehydratase activity" evidence="5">
    <location>
        <position position="920"/>
    </location>
</feature>
<keyword evidence="4" id="KW-0456">Lyase</keyword>
<dbReference type="CDD" id="cd08954">
    <property type="entry name" value="KR_1_FAS_SDR_x"/>
    <property type="match status" value="1"/>
</dbReference>
<dbReference type="InterPro" id="IPR057326">
    <property type="entry name" value="KR_dom"/>
</dbReference>
<evidence type="ECO:0000313" key="10">
    <source>
        <dbReference type="Proteomes" id="UP001168821"/>
    </source>
</evidence>
<dbReference type="Pfam" id="PF00975">
    <property type="entry name" value="Thioesterase"/>
    <property type="match status" value="1"/>
</dbReference>
<dbReference type="Gene3D" id="3.10.129.110">
    <property type="entry name" value="Polyketide synthase dehydratase"/>
    <property type="match status" value="1"/>
</dbReference>
<dbReference type="PANTHER" id="PTHR43775:SF23">
    <property type="entry name" value="FATTY ACID SYNTHASE 3"/>
    <property type="match status" value="1"/>
</dbReference>
<dbReference type="PROSITE" id="PS00012">
    <property type="entry name" value="PHOSPHOPANTETHEINE"/>
    <property type="match status" value="1"/>
</dbReference>
<feature type="region of interest" description="C-terminal hotdog fold" evidence="5">
    <location>
        <begin position="871"/>
        <end position="1002"/>
    </location>
</feature>
<reference evidence="9" key="1">
    <citation type="journal article" date="2023" name="G3 (Bethesda)">
        <title>Whole genome assemblies of Zophobas morio and Tenebrio molitor.</title>
        <authorList>
            <person name="Kaur S."/>
            <person name="Stinson S.A."/>
            <person name="diCenzo G.C."/>
        </authorList>
    </citation>
    <scope>NUCLEOTIDE SEQUENCE</scope>
    <source>
        <strain evidence="9">QUZm001</strain>
    </source>
</reference>
<dbReference type="CDD" id="cd00833">
    <property type="entry name" value="PKS"/>
    <property type="match status" value="1"/>
</dbReference>
<dbReference type="Gene3D" id="3.40.47.10">
    <property type="match status" value="1"/>
</dbReference>
<dbReference type="Pfam" id="PF00550">
    <property type="entry name" value="PP-binding"/>
    <property type="match status" value="1"/>
</dbReference>
<dbReference type="InterPro" id="IPR050091">
    <property type="entry name" value="PKS_NRPS_Biosynth_Enz"/>
</dbReference>
<dbReference type="InterPro" id="IPR014030">
    <property type="entry name" value="Ketoacyl_synth_N"/>
</dbReference>
<organism evidence="9 10">
    <name type="scientific">Zophobas morio</name>
    <dbReference type="NCBI Taxonomy" id="2755281"/>
    <lineage>
        <taxon>Eukaryota</taxon>
        <taxon>Metazoa</taxon>
        <taxon>Ecdysozoa</taxon>
        <taxon>Arthropoda</taxon>
        <taxon>Hexapoda</taxon>
        <taxon>Insecta</taxon>
        <taxon>Pterygota</taxon>
        <taxon>Neoptera</taxon>
        <taxon>Endopterygota</taxon>
        <taxon>Coleoptera</taxon>
        <taxon>Polyphaga</taxon>
        <taxon>Cucujiformia</taxon>
        <taxon>Tenebrionidae</taxon>
        <taxon>Zophobas</taxon>
    </lineage>
</organism>
<evidence type="ECO:0000259" key="8">
    <source>
        <dbReference type="PROSITE" id="PS52019"/>
    </source>
</evidence>
<dbReference type="PANTHER" id="PTHR43775">
    <property type="entry name" value="FATTY ACID SYNTHASE"/>
    <property type="match status" value="1"/>
</dbReference>
<proteinExistence type="predicted"/>
<dbReference type="InterPro" id="IPR049391">
    <property type="entry name" value="FAS_pseudo-KR"/>
</dbReference>
<evidence type="ECO:0000256" key="1">
    <source>
        <dbReference type="ARBA" id="ARBA00022450"/>
    </source>
</evidence>
<dbReference type="InterPro" id="IPR016039">
    <property type="entry name" value="Thiolase-like"/>
</dbReference>
<feature type="compositionally biased region" description="Basic and acidic residues" evidence="6">
    <location>
        <begin position="1"/>
        <end position="13"/>
    </location>
</feature>
<evidence type="ECO:0000256" key="5">
    <source>
        <dbReference type="PROSITE-ProRule" id="PRU01363"/>
    </source>
</evidence>
<evidence type="ECO:0000256" key="6">
    <source>
        <dbReference type="SAM" id="MobiDB-lite"/>
    </source>
</evidence>
<dbReference type="GO" id="GO:0016491">
    <property type="term" value="F:oxidoreductase activity"/>
    <property type="evidence" value="ECO:0007669"/>
    <property type="project" value="InterPro"/>
</dbReference>
<feature type="region of interest" description="Disordered" evidence="6">
    <location>
        <begin position="1"/>
        <end position="27"/>
    </location>
</feature>
<dbReference type="PROSITE" id="PS00606">
    <property type="entry name" value="KS3_1"/>
    <property type="match status" value="1"/>
</dbReference>
<gene>
    <name evidence="9" type="ORF">Zmor_018367</name>
</gene>
<keyword evidence="3" id="KW-0808">Transferase</keyword>
<dbReference type="InterPro" id="IPR013149">
    <property type="entry name" value="ADH-like_C"/>
</dbReference>
<dbReference type="GO" id="GO:0016829">
    <property type="term" value="F:lyase activity"/>
    <property type="evidence" value="ECO:0007669"/>
    <property type="project" value="UniProtKB-KW"/>
</dbReference>
<dbReference type="InterPro" id="IPR020843">
    <property type="entry name" value="ER"/>
</dbReference>
<dbReference type="InterPro" id="IPR001031">
    <property type="entry name" value="Thioesterase"/>
</dbReference>
<dbReference type="SUPFAM" id="SSF50129">
    <property type="entry name" value="GroES-like"/>
    <property type="match status" value="1"/>
</dbReference>
<dbReference type="Proteomes" id="UP001168821">
    <property type="component" value="Unassembled WGS sequence"/>
</dbReference>
<dbReference type="EMBL" id="JALNTZ010000005">
    <property type="protein sequence ID" value="KAJ3652398.1"/>
    <property type="molecule type" value="Genomic_DNA"/>
</dbReference>
<sequence length="2229" mass="250815">MKSNEPRDNESRDLNFQYGRWLSSPPPGEEVVISGISGRFPESQNIYEFRDNLFNKKQMVTENEKRWKAGLANIPKRSGHIDNINKFDAGYFGLHYRQGNVMDPAVRVILETATEAIMDAGINPSELKGSKTGVFLGLSWSDAENPILTNLKEPQRFGLTGCLRSICARRLSYHLKLKGPSFTIDTACSSSGNALHSAFLAMRNGDCENAIVGGCNLTLHPGSTMQFYGSSLLSYDGVCKIFDEEADGYVRSEACICLFLQKSKTAKRIYAQIINVKGNCDGFTEEGITYPSSQIQEELLAEIYHESNISLSKLRYFEAHCTGTKAGDPEEVNAIDGALAKKCGQQLLIGSVKSNMGHTEPASGLCSVIKVLIAMETGFIPPNINLKRLRKGLEGIEQKRMKVVTEATELLGEDTIVGVNNFGFGGSNTHVILQRFKKRKINGGMPKDDVPRLICVSGRTEEAVLTILNDVTCNVLDTEYVGLLHELYKKNIPNHLYRGYAIVSKTGVLSTSSKRLPFRQPRLHIFFGKFVKNFKLLGSYLLQFLAFRDVVTRLNKILVANNAKTLEEMLDSKTNTDENVLGSMCLQLIVVDIFKELELFPTSVSGDAFGTIVCSYCNKIIQLEEAVLDAIKLSNLKFDSNMNFPTLQNLIYSKNNNNVPRGTITLNISDLPTTDEDNLLVRNGNVNFLDVIGRLYVEGYLPQLQKIFPHVEFPVSRNTSMIAPFIQWDHKISWETYQFKGFTSTDNEQMEYNISYLYEEYQFMKGHVIDGRNLFPATEYLKLVWQTFADSRKQTTDSLPVKFENCRFIRAATMPNTGYIKLLVMLQRGTGNFEILEKDSLLVSGRITTCSSSDRQQISLSSGATLGDDKLKTLQQDEIYREFHLRGYNYSGLFKAIKTYNVDSSLGLIKWDDNWGTFMDNMLQLQILQTDTRLLYVPVGIKKLIIDPIKHKHIVERQNGEECFLSAYINQDSNIIESGGVEIHGLHVKSIFRKRARLEPVLEKHVFVPNSTTLDLEQAVRINTQIILENSLEYRFKAVEIVDEFTDINSEHILCLVNKALEDVALVTPDLTVSTKASNSDIPGIKFEMVTLTPESDILLYVGSKILQQSHTLKQLFLPLSKNGFILTREDINFRLEKNPNEVEILTEYTTLNERIILFQKKVEPVKLKHVEVSSSNFDWISELQNALNVEKNVIAYATNREPEGILGMINCIRREPKGNLLKCFLMMDDAPKFDPQHSFYVKQVSKNMGVNIYKDGSWGTYRHLRLEEIPKINSEHSYAYFKNIGDISSFQWLEGPLKKEMPLKEGRILALSYYSSVNFKDIMAASGRVNVEMLSTHRIQQEYLVGFEFSGKDLRGRRIAGMIHNQGISSHVIVDPYLVWQVPDFWTLEEAATVPVVYSTVIYALLMVGNIEPGFSILIHSATGGVGLAALNVCLHYKCEIFVTVGTQEKRAYLKQHYPQIPDSHIGNSRDTSFEQMIKRETKSRGVDVVLNSLSEDKLQASVKCLARKGQFLEIGKYDLANDSSLNLLFMEKEASYHGIVLDKLFDEVPEMKSKVINCLLQGIKIGFVKPLPRILFNAAEVEDSYRYMMTGKHIGRILIKLRSEEDNRSNDVIDKLQIRSNPRFNCDVRYTYVIVGGLGGIGLELSDWLVLRGARKLVLSSRSGVQSGYHQQRINIWKSYGVQVKVCTNDMTTEEKCEDLIKEANELGQIDAIFNLAVVLQDALFEDQTKENFLVSLIPKARATVYLDKISRKLCPKLRYFVVFSSVSCGRGNAGQSNYGMANSVMERICENRKRDGLPAVAIQWGAIGDVGLVAKMQKENKELVIGGTLQQKISSCLEVLDVLLKHDYPVVSSMVVAEKHHKGDILSAVDAVALVLGINDMKTISQYTTFAELGMDSMVGTEVVQLLEKDFEIYISSKDVRSLTFAKLTEMEGEKLNKNDDYKKTQTGTNSLMLYIPDNETGHLRTVKFTSQLESNEKIPTVFVLPGVEGIFTPLEILTGSLKAHVVGVQYSFKNPENSIQEIAENTISHIECHLTKNVPFFIIGYSFGTAVGLELISLLEKRGNFGTVILIDGSPTYSRSAVKKVIGEEDNVEFQMAVLNRVFGFDVLSKHHDVLFKAKDLEQRIDVVLAMKPSETTSEQELEKQATITLHKRLKAVINYTFRNKKIKSLVHLFKAKYGVVDDDDDYQLSKVCENLGSVITIDGDHVTILNNPDLINGISNIVTL</sequence>
<evidence type="ECO:0000259" key="7">
    <source>
        <dbReference type="PROSITE" id="PS52004"/>
    </source>
</evidence>
<comment type="caution">
    <text evidence="9">The sequence shown here is derived from an EMBL/GenBank/DDBJ whole genome shotgun (WGS) entry which is preliminary data.</text>
</comment>
<dbReference type="FunFam" id="3.40.50.720:FF:000209">
    <property type="entry name" value="Polyketide synthase Pks12"/>
    <property type="match status" value="1"/>
</dbReference>
<dbReference type="Pfam" id="PF16197">
    <property type="entry name" value="KAsynt_C_assoc"/>
    <property type="match status" value="1"/>
</dbReference>
<dbReference type="SMART" id="SM00825">
    <property type="entry name" value="PKS_KS"/>
    <property type="match status" value="1"/>
</dbReference>
<feature type="domain" description="Ketosynthase family 3 (KS3)" evidence="7">
    <location>
        <begin position="28"/>
        <end position="435"/>
    </location>
</feature>
<evidence type="ECO:0000256" key="3">
    <source>
        <dbReference type="ARBA" id="ARBA00022679"/>
    </source>
</evidence>
<dbReference type="Gene3D" id="1.10.1200.10">
    <property type="entry name" value="ACP-like"/>
    <property type="match status" value="1"/>
</dbReference>
<dbReference type="InterPro" id="IPR049900">
    <property type="entry name" value="PKS_mFAS_DH"/>
</dbReference>
<evidence type="ECO:0000256" key="2">
    <source>
        <dbReference type="ARBA" id="ARBA00022553"/>
    </source>
</evidence>
<dbReference type="InterPro" id="IPR006162">
    <property type="entry name" value="Ppantetheine_attach_site"/>
</dbReference>
<feature type="active site" description="Proton acceptor; for dehydratase activity" evidence="5">
    <location>
        <position position="767"/>
    </location>
</feature>
<dbReference type="InterPro" id="IPR009081">
    <property type="entry name" value="PP-bd_ACP"/>
</dbReference>
<dbReference type="Pfam" id="PF00109">
    <property type="entry name" value="ketoacyl-synt"/>
    <property type="match status" value="1"/>
</dbReference>
<dbReference type="InterPro" id="IPR013968">
    <property type="entry name" value="PKS_KR"/>
</dbReference>
<name>A0AA38IB99_9CUCU</name>
<dbReference type="InterPro" id="IPR018201">
    <property type="entry name" value="Ketoacyl_synth_AS"/>
</dbReference>
<dbReference type="GO" id="GO:0006633">
    <property type="term" value="P:fatty acid biosynthetic process"/>
    <property type="evidence" value="ECO:0007669"/>
    <property type="project" value="InterPro"/>
</dbReference>
<dbReference type="SUPFAM" id="SSF47336">
    <property type="entry name" value="ACP-like"/>
    <property type="match status" value="1"/>
</dbReference>
<keyword evidence="10" id="KW-1185">Reference proteome</keyword>
<dbReference type="InterPro" id="IPR014031">
    <property type="entry name" value="Ketoacyl_synth_C"/>
</dbReference>
<evidence type="ECO:0000313" key="9">
    <source>
        <dbReference type="EMBL" id="KAJ3652398.1"/>
    </source>
</evidence>
<dbReference type="Pfam" id="PF21149">
    <property type="entry name" value="FAS_pseudo-KR"/>
    <property type="match status" value="1"/>
</dbReference>
<dbReference type="SMART" id="SM00829">
    <property type="entry name" value="PKS_ER"/>
    <property type="match status" value="1"/>
</dbReference>
<dbReference type="InterPro" id="IPR042104">
    <property type="entry name" value="PKS_dehydratase_sf"/>
</dbReference>
<feature type="region of interest" description="N-terminal hotdog fold" evidence="5">
    <location>
        <begin position="730"/>
        <end position="861"/>
    </location>
</feature>
<protein>
    <submittedName>
        <fullName evidence="9">Uncharacterized protein</fullName>
    </submittedName>
</protein>
<dbReference type="InterPro" id="IPR011032">
    <property type="entry name" value="GroES-like_sf"/>
</dbReference>
<dbReference type="Gene3D" id="3.40.50.1820">
    <property type="entry name" value="alpha/beta hydrolase"/>
    <property type="match status" value="1"/>
</dbReference>
<accession>A0AA38IB99</accession>
<keyword evidence="1" id="KW-0596">Phosphopantetheine</keyword>
<dbReference type="PROSITE" id="PS52019">
    <property type="entry name" value="PKS_MFAS_DH"/>
    <property type="match status" value="1"/>
</dbReference>
<dbReference type="Gene3D" id="3.30.70.3290">
    <property type="match status" value="2"/>
</dbReference>
<dbReference type="Pfam" id="PF08659">
    <property type="entry name" value="KR"/>
    <property type="match status" value="1"/>
</dbReference>
<dbReference type="InterPro" id="IPR036736">
    <property type="entry name" value="ACP-like_sf"/>
</dbReference>
<dbReference type="SUPFAM" id="SSF53901">
    <property type="entry name" value="Thiolase-like"/>
    <property type="match status" value="1"/>
</dbReference>
<dbReference type="PROSITE" id="PS52004">
    <property type="entry name" value="KS3_2"/>
    <property type="match status" value="1"/>
</dbReference>
<dbReference type="CDD" id="cd05195">
    <property type="entry name" value="enoyl_red"/>
    <property type="match status" value="1"/>
</dbReference>
<dbReference type="InterPro" id="IPR020841">
    <property type="entry name" value="PKS_Beta-ketoAc_synthase_dom"/>
</dbReference>
<dbReference type="InterPro" id="IPR032821">
    <property type="entry name" value="PKS_assoc"/>
</dbReference>
<dbReference type="SUPFAM" id="SSF51735">
    <property type="entry name" value="NAD(P)-binding Rossmann-fold domains"/>
    <property type="match status" value="2"/>
</dbReference>
<feature type="domain" description="PKS/mFAS DH" evidence="8">
    <location>
        <begin position="730"/>
        <end position="1002"/>
    </location>
</feature>
<dbReference type="Pfam" id="PF02801">
    <property type="entry name" value="Ketoacyl-synt_C"/>
    <property type="match status" value="1"/>
</dbReference>
<dbReference type="GO" id="GO:0004312">
    <property type="term" value="F:fatty acid synthase activity"/>
    <property type="evidence" value="ECO:0007669"/>
    <property type="project" value="TreeGrafter"/>
</dbReference>
<evidence type="ECO:0000256" key="4">
    <source>
        <dbReference type="ARBA" id="ARBA00023239"/>
    </source>
</evidence>
<keyword evidence="2" id="KW-0597">Phosphoprotein</keyword>
<dbReference type="Gene3D" id="3.40.50.720">
    <property type="entry name" value="NAD(P)-binding Rossmann-like Domain"/>
    <property type="match status" value="1"/>
</dbReference>
<dbReference type="SMART" id="SM00822">
    <property type="entry name" value="PKS_KR"/>
    <property type="match status" value="1"/>
</dbReference>